<feature type="compositionally biased region" description="Polar residues" evidence="1">
    <location>
        <begin position="1"/>
        <end position="25"/>
    </location>
</feature>
<gene>
    <name evidence="3" type="ORF">RND81_01G215000</name>
</gene>
<feature type="domain" description="TTF-type" evidence="2">
    <location>
        <begin position="100"/>
        <end position="185"/>
    </location>
</feature>
<comment type="caution">
    <text evidence="3">The sequence shown here is derived from an EMBL/GenBank/DDBJ whole genome shotgun (WGS) entry which is preliminary data.</text>
</comment>
<dbReference type="Pfam" id="PF14291">
    <property type="entry name" value="DUF4371"/>
    <property type="match status" value="1"/>
</dbReference>
<evidence type="ECO:0000313" key="3">
    <source>
        <dbReference type="EMBL" id="KAK9758202.1"/>
    </source>
</evidence>
<organism evidence="3 4">
    <name type="scientific">Saponaria officinalis</name>
    <name type="common">Common soapwort</name>
    <name type="synonym">Lychnis saponaria</name>
    <dbReference type="NCBI Taxonomy" id="3572"/>
    <lineage>
        <taxon>Eukaryota</taxon>
        <taxon>Viridiplantae</taxon>
        <taxon>Streptophyta</taxon>
        <taxon>Embryophyta</taxon>
        <taxon>Tracheophyta</taxon>
        <taxon>Spermatophyta</taxon>
        <taxon>Magnoliopsida</taxon>
        <taxon>eudicotyledons</taxon>
        <taxon>Gunneridae</taxon>
        <taxon>Pentapetalae</taxon>
        <taxon>Caryophyllales</taxon>
        <taxon>Caryophyllaceae</taxon>
        <taxon>Caryophylleae</taxon>
        <taxon>Saponaria</taxon>
    </lineage>
</organism>
<dbReference type="AlphaFoldDB" id="A0AAW1NBL9"/>
<keyword evidence="4" id="KW-1185">Reference proteome</keyword>
<evidence type="ECO:0000259" key="2">
    <source>
        <dbReference type="SMART" id="SM00597"/>
    </source>
</evidence>
<dbReference type="InterPro" id="IPR012337">
    <property type="entry name" value="RNaseH-like_sf"/>
</dbReference>
<dbReference type="SUPFAM" id="SSF53098">
    <property type="entry name" value="Ribonuclease H-like"/>
    <property type="match status" value="1"/>
</dbReference>
<dbReference type="PANTHER" id="PTHR11697">
    <property type="entry name" value="GENERAL TRANSCRIPTION FACTOR 2-RELATED ZINC FINGER PROTEIN"/>
    <property type="match status" value="1"/>
</dbReference>
<name>A0AAW1NBL9_SAPOF</name>
<dbReference type="InterPro" id="IPR025398">
    <property type="entry name" value="DUF4371"/>
</dbReference>
<proteinExistence type="predicted"/>
<dbReference type="InterPro" id="IPR006580">
    <property type="entry name" value="Znf_TTF"/>
</dbReference>
<reference evidence="3" key="1">
    <citation type="submission" date="2024-03" db="EMBL/GenBank/DDBJ databases">
        <title>WGS assembly of Saponaria officinalis var. Norfolk2.</title>
        <authorList>
            <person name="Jenkins J."/>
            <person name="Shu S."/>
            <person name="Grimwood J."/>
            <person name="Barry K."/>
            <person name="Goodstein D."/>
            <person name="Schmutz J."/>
            <person name="Leebens-Mack J."/>
            <person name="Osbourn A."/>
        </authorList>
    </citation>
    <scope>NUCLEOTIDE SEQUENCE [LARGE SCALE GENOMIC DNA]</scope>
    <source>
        <strain evidence="3">JIC</strain>
    </source>
</reference>
<dbReference type="InterPro" id="IPR055298">
    <property type="entry name" value="AtLOH3-like"/>
</dbReference>
<dbReference type="SMART" id="SM00597">
    <property type="entry name" value="ZnF_TTF"/>
    <property type="match status" value="1"/>
</dbReference>
<dbReference type="Proteomes" id="UP001443914">
    <property type="component" value="Unassembled WGS sequence"/>
</dbReference>
<evidence type="ECO:0000313" key="4">
    <source>
        <dbReference type="Proteomes" id="UP001443914"/>
    </source>
</evidence>
<feature type="region of interest" description="Disordered" evidence="1">
    <location>
        <begin position="1"/>
        <end position="44"/>
    </location>
</feature>
<dbReference type="PANTHER" id="PTHR11697:SF230">
    <property type="entry name" value="ZINC FINGER, MYM DOMAIN CONTAINING 1"/>
    <property type="match status" value="1"/>
</dbReference>
<sequence length="799" mass="91868">MKQVNPTPSQEASGQNNSPPINIDTQEGENDEGNSIPTTQPSMVRLSELEIKSLPHDPGLRKRIMNYHPNDREIVQREYIRRGPCQPGDYVFPQTFFGKYPRTFKAKWFENHKSWLEYSKEKDAAFCFACYLFKRDNMVGGDAFVSKGFRTWSKTDAFDNHVGNHMSAHNNAMRDLDNFKKHESSIISRLDNQSTITKTAYQTRLEASIKTIRFLLRQGLSFRGHDEKETSLNRGNFIELLKLIAQHDEKIAKVVLNNAPQHCILTSPKIQKDIVNACATETTKKIVEELNDGFFGILADESADIADKEQMALCLRYVDKKGEVKERFFGIMHVGDTTSLTLKEAISQLLMKYSLTFSRVRGQGYDGASNMQGSINGLKTLILNESSSAYYVHCFAHQLQLILVAVAKKNRDCSWLFETLTNLLNLVGSSPKRKEILRERQAEHALKELDLGEIKSGSGLNQELGLSRPGDTRWHSHFKTILNVLTLYPTILDVIDTIGEFSSGVDNVKAESLSYAMRRFDFVFIAQLMITIFGVTNELNLALQRKEQDIVNAMRLVDVTNGSLQRMRDSGWDSHMEKVSAFCSKYDIDIPSMSDLYVIPGRHRRGHREVTNLHHFRVEVFLSLIDQLLHEFENRFDEVSKELLVCMASFNPQNKFASFDTKKLLRLAKFYPCEFSEKELLFFEYQLDTFKYDLQADERFWNLKSLNELSMKLVETMKHQTHSKVYLLLKLVLVLPVATATVERAFSAMTFVKNRLRNSMADQWLNDSLVTFVERDVFLNVTDEEIVSEFNRMKTRRIV</sequence>
<evidence type="ECO:0000256" key="1">
    <source>
        <dbReference type="SAM" id="MobiDB-lite"/>
    </source>
</evidence>
<accession>A0AAW1NBL9</accession>
<feature type="compositionally biased region" description="Polar residues" evidence="1">
    <location>
        <begin position="33"/>
        <end position="42"/>
    </location>
</feature>
<dbReference type="EMBL" id="JBDFQZ010000001">
    <property type="protein sequence ID" value="KAK9758202.1"/>
    <property type="molecule type" value="Genomic_DNA"/>
</dbReference>
<protein>
    <recommendedName>
        <fullName evidence="2">TTF-type domain-containing protein</fullName>
    </recommendedName>
</protein>